<proteinExistence type="predicted"/>
<dbReference type="AlphaFoldDB" id="A0A8J5V272"/>
<organism evidence="2 3">
    <name type="scientific">Zizania palustris</name>
    <name type="common">Northern wild rice</name>
    <dbReference type="NCBI Taxonomy" id="103762"/>
    <lineage>
        <taxon>Eukaryota</taxon>
        <taxon>Viridiplantae</taxon>
        <taxon>Streptophyta</taxon>
        <taxon>Embryophyta</taxon>
        <taxon>Tracheophyta</taxon>
        <taxon>Spermatophyta</taxon>
        <taxon>Magnoliopsida</taxon>
        <taxon>Liliopsida</taxon>
        <taxon>Poales</taxon>
        <taxon>Poaceae</taxon>
        <taxon>BOP clade</taxon>
        <taxon>Oryzoideae</taxon>
        <taxon>Oryzeae</taxon>
        <taxon>Zizaniinae</taxon>
        <taxon>Zizania</taxon>
    </lineage>
</organism>
<feature type="compositionally biased region" description="Low complexity" evidence="1">
    <location>
        <begin position="17"/>
        <end position="26"/>
    </location>
</feature>
<protein>
    <submittedName>
        <fullName evidence="2">Uncharacterized protein</fullName>
    </submittedName>
</protein>
<evidence type="ECO:0000256" key="1">
    <source>
        <dbReference type="SAM" id="MobiDB-lite"/>
    </source>
</evidence>
<feature type="compositionally biased region" description="Basic and acidic residues" evidence="1">
    <location>
        <begin position="1"/>
        <end position="15"/>
    </location>
</feature>
<keyword evidence="3" id="KW-1185">Reference proteome</keyword>
<gene>
    <name evidence="2" type="ORF">GUJ93_ZPchr0001g31353</name>
</gene>
<comment type="caution">
    <text evidence="2">The sequence shown here is derived from an EMBL/GenBank/DDBJ whole genome shotgun (WGS) entry which is preliminary data.</text>
</comment>
<feature type="region of interest" description="Disordered" evidence="1">
    <location>
        <begin position="1"/>
        <end position="41"/>
    </location>
</feature>
<dbReference type="Proteomes" id="UP000729402">
    <property type="component" value="Unassembled WGS sequence"/>
</dbReference>
<evidence type="ECO:0000313" key="2">
    <source>
        <dbReference type="EMBL" id="KAG8054632.1"/>
    </source>
</evidence>
<sequence>MTPSEARPDGTEKARSTRPTPTTAARINKAGRSQHPPDPARTFPLLLLLRLRLAPSLAFFALAVSSPSPLAPPPRLCACDAARTGGCPRGERVAVARRVGRLVRKTARRTRASDLAVRRPNGLLVAIASTCTLSNSNHFHRRS</sequence>
<evidence type="ECO:0000313" key="3">
    <source>
        <dbReference type="Proteomes" id="UP000729402"/>
    </source>
</evidence>
<dbReference type="EMBL" id="JAAALK010000288">
    <property type="protein sequence ID" value="KAG8054632.1"/>
    <property type="molecule type" value="Genomic_DNA"/>
</dbReference>
<reference evidence="2" key="2">
    <citation type="submission" date="2021-02" db="EMBL/GenBank/DDBJ databases">
        <authorList>
            <person name="Kimball J.A."/>
            <person name="Haas M.W."/>
            <person name="Macchietto M."/>
            <person name="Kono T."/>
            <person name="Duquette J."/>
            <person name="Shao M."/>
        </authorList>
    </citation>
    <scope>NUCLEOTIDE SEQUENCE</scope>
    <source>
        <tissue evidence="2">Fresh leaf tissue</tissue>
    </source>
</reference>
<reference evidence="2" key="1">
    <citation type="journal article" date="2021" name="bioRxiv">
        <title>Whole Genome Assembly and Annotation of Northern Wild Rice, Zizania palustris L., Supports a Whole Genome Duplication in the Zizania Genus.</title>
        <authorList>
            <person name="Haas M."/>
            <person name="Kono T."/>
            <person name="Macchietto M."/>
            <person name="Millas R."/>
            <person name="McGilp L."/>
            <person name="Shao M."/>
            <person name="Duquette J."/>
            <person name="Hirsch C.N."/>
            <person name="Kimball J."/>
        </authorList>
    </citation>
    <scope>NUCLEOTIDE SEQUENCE</scope>
    <source>
        <tissue evidence="2">Fresh leaf tissue</tissue>
    </source>
</reference>
<name>A0A8J5V272_ZIZPA</name>
<accession>A0A8J5V272</accession>